<accession>A0A1F7YLS9</accession>
<evidence type="ECO:0000256" key="1">
    <source>
        <dbReference type="SAM" id="SignalP"/>
    </source>
</evidence>
<dbReference type="Gene3D" id="3.90.70.10">
    <property type="entry name" value="Cysteine proteinases"/>
    <property type="match status" value="1"/>
</dbReference>
<sequence>MCIYFIFSFFVVSPLLAQESSTIKVTGYDFNRSSSALLDFDGDPLVHPGGPNSSSTVLGNFLLNPSNFGQNGIVKCSVDLQNPTSYIESGSLINNSGNLLVDVFFATDTIQDLSTEEITELTKFINAGGIVYAHTVSIGGDQYVKLFENLGLDIVFGERQQEPTGSLSSDPDDTTPITNGSFGIIGALEHGPYREIISGDAKIIAYSPTLGTNLLVESSIGNGYLAVASSPLHVNILARNSNIRYFANLVSLGCKEKSNSVVLDVPSFKQGLFPYDGESPLWENLIYDDGDNLDLWCDVNGDYASMAECACALTSASMVMKYFGVEKSPGGQDLNPAILNLYAEEVFPNGGFHGFVNGNFRWDYVGNFSAVANDSFPTQPKIEQPVREDFNVERVKELIDEGKPIILKVLGKWGTHWIVVKGYDPDTNRLIINDPALPDSSGYSYLDENYTPYGTGSMVIYETTNSDYRYLQLATLSPSQLLVIDGQGNKTGYDAGTGQMLTEIPNSSYALDEYYGSPTSESEVAAASEGVYFLTIKLPEDGEFNLQTVNQEVSDPVYIYSSNVEGNVVSKTLTTPDEEEAYNVIYRQENAGESVNLNIDASIDIVPFLKSNIIIPQHYIPIPVAILADEGFDVSKVNKDSLTFGKTGDEESLLSCSKKLLDVNKDGNKDLICYFWWSKTNIGVEDTLGIIKGVYGDDIAFEASDTLHVFVPFWKR</sequence>
<evidence type="ECO:0000313" key="4">
    <source>
        <dbReference type="Proteomes" id="UP000177263"/>
    </source>
</evidence>
<dbReference type="Proteomes" id="UP000177263">
    <property type="component" value="Unassembled WGS sequence"/>
</dbReference>
<dbReference type="EMBL" id="MGGM01000032">
    <property type="protein sequence ID" value="OGM28304.1"/>
    <property type="molecule type" value="Genomic_DNA"/>
</dbReference>
<feature type="domain" description="Peptidase C39-like" evidence="2">
    <location>
        <begin position="309"/>
        <end position="436"/>
    </location>
</feature>
<protein>
    <recommendedName>
        <fullName evidence="2">Peptidase C39-like domain-containing protein</fullName>
    </recommendedName>
</protein>
<name>A0A1F7YLS9_9BACT</name>
<evidence type="ECO:0000259" key="2">
    <source>
        <dbReference type="Pfam" id="PF13529"/>
    </source>
</evidence>
<feature type="signal peptide" evidence="1">
    <location>
        <begin position="1"/>
        <end position="17"/>
    </location>
</feature>
<proteinExistence type="predicted"/>
<dbReference type="STRING" id="1802500.A2801_02500"/>
<evidence type="ECO:0000313" key="3">
    <source>
        <dbReference type="EMBL" id="OGM28304.1"/>
    </source>
</evidence>
<dbReference type="Pfam" id="PF13529">
    <property type="entry name" value="Peptidase_C39_2"/>
    <property type="match status" value="1"/>
</dbReference>
<keyword evidence="1" id="KW-0732">Signal</keyword>
<feature type="chain" id="PRO_5009533832" description="Peptidase C39-like domain-containing protein" evidence="1">
    <location>
        <begin position="18"/>
        <end position="716"/>
    </location>
</feature>
<dbReference type="InterPro" id="IPR039564">
    <property type="entry name" value="Peptidase_C39-like"/>
</dbReference>
<gene>
    <name evidence="3" type="ORF">A2801_02500</name>
</gene>
<dbReference type="AlphaFoldDB" id="A0A1F7YLS9"/>
<comment type="caution">
    <text evidence="3">The sequence shown here is derived from an EMBL/GenBank/DDBJ whole genome shotgun (WGS) entry which is preliminary data.</text>
</comment>
<reference evidence="3 4" key="1">
    <citation type="journal article" date="2016" name="Nat. Commun.">
        <title>Thousands of microbial genomes shed light on interconnected biogeochemical processes in an aquifer system.</title>
        <authorList>
            <person name="Anantharaman K."/>
            <person name="Brown C.T."/>
            <person name="Hug L.A."/>
            <person name="Sharon I."/>
            <person name="Castelle C.J."/>
            <person name="Probst A.J."/>
            <person name="Thomas B.C."/>
            <person name="Singh A."/>
            <person name="Wilkins M.J."/>
            <person name="Karaoz U."/>
            <person name="Brodie E.L."/>
            <person name="Williams K.H."/>
            <person name="Hubbard S.S."/>
            <person name="Banfield J.F."/>
        </authorList>
    </citation>
    <scope>NUCLEOTIDE SEQUENCE [LARGE SCALE GENOMIC DNA]</scope>
</reference>
<organism evidence="3 4">
    <name type="scientific">Candidatus Woesebacteria bacterium RIFCSPHIGHO2_01_FULL_41_10</name>
    <dbReference type="NCBI Taxonomy" id="1802500"/>
    <lineage>
        <taxon>Bacteria</taxon>
        <taxon>Candidatus Woeseibacteriota</taxon>
    </lineage>
</organism>